<comment type="function">
    <text evidence="1">Central component in molecular interactions underlying sperm crawling. Forms an extensive filament system that extends from sperm villipoda, along the leading edge of the pseudopod.</text>
</comment>
<name>A0AAN8FZW4_TRICO</name>
<feature type="non-terminal residue" evidence="3">
    <location>
        <position position="1"/>
    </location>
</feature>
<comment type="caution">
    <text evidence="3">The sequence shown here is derived from an EMBL/GenBank/DDBJ whole genome shotgun (WGS) entry which is preliminary data.</text>
</comment>
<dbReference type="AlphaFoldDB" id="A0AAN8FZW4"/>
<organism evidence="3 4">
    <name type="scientific">Trichostrongylus colubriformis</name>
    <name type="common">Black scour worm</name>
    <dbReference type="NCBI Taxonomy" id="6319"/>
    <lineage>
        <taxon>Eukaryota</taxon>
        <taxon>Metazoa</taxon>
        <taxon>Ecdysozoa</taxon>
        <taxon>Nematoda</taxon>
        <taxon>Chromadorea</taxon>
        <taxon>Rhabditida</taxon>
        <taxon>Rhabditina</taxon>
        <taxon>Rhabditomorpha</taxon>
        <taxon>Strongyloidea</taxon>
        <taxon>Trichostrongylidae</taxon>
        <taxon>Trichostrongylus</taxon>
    </lineage>
</organism>
<protein>
    <recommendedName>
        <fullName evidence="1">Major sperm protein</fullName>
    </recommendedName>
</protein>
<evidence type="ECO:0000313" key="4">
    <source>
        <dbReference type="Proteomes" id="UP001331761"/>
    </source>
</evidence>
<sequence>TVKEEQYLDELFNSPFVPHSKVSITQIVDSGQNILAYYAPCAPNKALCLKFSAVKLAFNGQVGGDQSLRITSTMPVRIGFKIQCTDTNLYLFRPVFGIIEPKETFRIKVTRSPHPKKRDKMIVCTTIV</sequence>
<dbReference type="Pfam" id="PF00635">
    <property type="entry name" value="Motile_Sperm"/>
    <property type="match status" value="1"/>
</dbReference>
<evidence type="ECO:0000256" key="1">
    <source>
        <dbReference type="RuleBase" id="RU003425"/>
    </source>
</evidence>
<feature type="non-terminal residue" evidence="3">
    <location>
        <position position="128"/>
    </location>
</feature>
<evidence type="ECO:0000313" key="3">
    <source>
        <dbReference type="EMBL" id="KAK5983840.1"/>
    </source>
</evidence>
<dbReference type="Proteomes" id="UP001331761">
    <property type="component" value="Unassembled WGS sequence"/>
</dbReference>
<dbReference type="PANTHER" id="PTHR22947:SF3">
    <property type="entry name" value="MSP DOMAIN-CONTAINING PROTEIN-RELATED"/>
    <property type="match status" value="1"/>
</dbReference>
<evidence type="ECO:0000259" key="2">
    <source>
        <dbReference type="PROSITE" id="PS50202"/>
    </source>
</evidence>
<dbReference type="Gene3D" id="2.60.40.10">
    <property type="entry name" value="Immunoglobulins"/>
    <property type="match status" value="1"/>
</dbReference>
<dbReference type="InterPro" id="IPR051774">
    <property type="entry name" value="Sperm-specific_class_P"/>
</dbReference>
<dbReference type="InterPro" id="IPR008962">
    <property type="entry name" value="PapD-like_sf"/>
</dbReference>
<dbReference type="EMBL" id="WIXE01003553">
    <property type="protein sequence ID" value="KAK5983840.1"/>
    <property type="molecule type" value="Genomic_DNA"/>
</dbReference>
<dbReference type="InterPro" id="IPR000535">
    <property type="entry name" value="MSP_dom"/>
</dbReference>
<keyword evidence="1" id="KW-0963">Cytoplasm</keyword>
<dbReference type="InterPro" id="IPR013783">
    <property type="entry name" value="Ig-like_fold"/>
</dbReference>
<feature type="domain" description="MSP" evidence="2">
    <location>
        <begin position="46"/>
        <end position="128"/>
    </location>
</feature>
<keyword evidence="1" id="KW-0206">Cytoskeleton</keyword>
<dbReference type="PROSITE" id="PS50202">
    <property type="entry name" value="MSP"/>
    <property type="match status" value="1"/>
</dbReference>
<keyword evidence="4" id="KW-1185">Reference proteome</keyword>
<gene>
    <name evidence="3" type="ORF">GCK32_002198</name>
</gene>
<accession>A0AAN8FZW4</accession>
<dbReference type="PANTHER" id="PTHR22947">
    <property type="entry name" value="MAJOR SPERM PROTEIN"/>
    <property type="match status" value="1"/>
</dbReference>
<dbReference type="SUPFAM" id="SSF49354">
    <property type="entry name" value="PapD-like"/>
    <property type="match status" value="1"/>
</dbReference>
<reference evidence="3 4" key="1">
    <citation type="submission" date="2019-10" db="EMBL/GenBank/DDBJ databases">
        <title>Assembly and Annotation for the nematode Trichostrongylus colubriformis.</title>
        <authorList>
            <person name="Martin J."/>
        </authorList>
    </citation>
    <scope>NUCLEOTIDE SEQUENCE [LARGE SCALE GENOMIC DNA]</scope>
    <source>
        <strain evidence="3">G859</strain>
        <tissue evidence="3">Whole worm</tissue>
    </source>
</reference>
<proteinExistence type="predicted"/>